<dbReference type="PROSITE" id="PS51257">
    <property type="entry name" value="PROKAR_LIPOPROTEIN"/>
    <property type="match status" value="1"/>
</dbReference>
<proteinExistence type="predicted"/>
<dbReference type="PANTHER" id="PTHR10900:SF77">
    <property type="entry name" value="FI19380P1"/>
    <property type="match status" value="1"/>
</dbReference>
<accession>A0A7W6JBM9</accession>
<feature type="domain" description="FAS1" evidence="1">
    <location>
        <begin position="38"/>
        <end position="178"/>
    </location>
</feature>
<reference evidence="2 3" key="1">
    <citation type="submission" date="2020-08" db="EMBL/GenBank/DDBJ databases">
        <title>Genomic Encyclopedia of Type Strains, Phase IV (KMG-IV): sequencing the most valuable type-strain genomes for metagenomic binning, comparative biology and taxonomic classification.</title>
        <authorList>
            <person name="Goeker M."/>
        </authorList>
    </citation>
    <scope>NUCLEOTIDE SEQUENCE [LARGE SCALE GENOMIC DNA]</scope>
    <source>
        <strain evidence="2 3">DSM 23960</strain>
    </source>
</reference>
<dbReference type="Pfam" id="PF02469">
    <property type="entry name" value="Fasciclin"/>
    <property type="match status" value="1"/>
</dbReference>
<dbReference type="SMART" id="SM00554">
    <property type="entry name" value="FAS1"/>
    <property type="match status" value="1"/>
</dbReference>
<gene>
    <name evidence="2" type="ORF">GGR12_000050</name>
</gene>
<dbReference type="PROSITE" id="PS50213">
    <property type="entry name" value="FAS1"/>
    <property type="match status" value="1"/>
</dbReference>
<dbReference type="SUPFAM" id="SSF82153">
    <property type="entry name" value="FAS1 domain"/>
    <property type="match status" value="1"/>
</dbReference>
<sequence length="186" mass="18543">MRSIMRRALAPVAALTLVACSGGDDGKTAGAEAARPSSENLAVALKGEGDLDTLESVTTNSGLASVLEGVGPYTVFAPTNAAFTAGGDLTGEAAKAEAAALLRAHIVPGALTRQDIRAAIDRAGAGGAKMRTMADGMLTFTRDGETIVVTGPDGATARLTGDEELASNGVLQPLDGVLLKPAAPAT</sequence>
<protein>
    <submittedName>
        <fullName evidence="2">Putative surface protein with fasciclin (FAS1) repeats</fullName>
    </submittedName>
</protein>
<dbReference type="AlphaFoldDB" id="A0A7W6JBM9"/>
<evidence type="ECO:0000259" key="1">
    <source>
        <dbReference type="PROSITE" id="PS50213"/>
    </source>
</evidence>
<keyword evidence="3" id="KW-1185">Reference proteome</keyword>
<dbReference type="InterPro" id="IPR036378">
    <property type="entry name" value="FAS1_dom_sf"/>
</dbReference>
<comment type="caution">
    <text evidence="2">The sequence shown here is derived from an EMBL/GenBank/DDBJ whole genome shotgun (WGS) entry which is preliminary data.</text>
</comment>
<dbReference type="RefSeq" id="WP_183201625.1">
    <property type="nucleotide sequence ID" value="NZ_BAAAER010000002.1"/>
</dbReference>
<name>A0A7W6JBM9_9CAUL</name>
<dbReference type="Proteomes" id="UP000529946">
    <property type="component" value="Unassembled WGS sequence"/>
</dbReference>
<dbReference type="PANTHER" id="PTHR10900">
    <property type="entry name" value="PERIOSTIN-RELATED"/>
    <property type="match status" value="1"/>
</dbReference>
<dbReference type="EMBL" id="JACIDM010000001">
    <property type="protein sequence ID" value="MBB4081211.1"/>
    <property type="molecule type" value="Genomic_DNA"/>
</dbReference>
<evidence type="ECO:0000313" key="3">
    <source>
        <dbReference type="Proteomes" id="UP000529946"/>
    </source>
</evidence>
<dbReference type="InterPro" id="IPR000782">
    <property type="entry name" value="FAS1_domain"/>
</dbReference>
<evidence type="ECO:0000313" key="2">
    <source>
        <dbReference type="EMBL" id="MBB4081211.1"/>
    </source>
</evidence>
<dbReference type="InterPro" id="IPR050904">
    <property type="entry name" value="Adhesion/Biosynth-related"/>
</dbReference>
<dbReference type="Gene3D" id="2.30.180.10">
    <property type="entry name" value="FAS1 domain"/>
    <property type="match status" value="1"/>
</dbReference>
<organism evidence="2 3">
    <name type="scientific">Brevundimonas lenta</name>
    <dbReference type="NCBI Taxonomy" id="424796"/>
    <lineage>
        <taxon>Bacteria</taxon>
        <taxon>Pseudomonadati</taxon>
        <taxon>Pseudomonadota</taxon>
        <taxon>Alphaproteobacteria</taxon>
        <taxon>Caulobacterales</taxon>
        <taxon>Caulobacteraceae</taxon>
        <taxon>Brevundimonas</taxon>
    </lineage>
</organism>